<feature type="signal peptide" evidence="1">
    <location>
        <begin position="1"/>
        <end position="25"/>
    </location>
</feature>
<name>A0A558DLS0_9PSEU</name>
<accession>A0A558DLS0</accession>
<evidence type="ECO:0000256" key="1">
    <source>
        <dbReference type="SAM" id="SignalP"/>
    </source>
</evidence>
<feature type="chain" id="PRO_5022131281" description="SH3 domain-containing protein" evidence="1">
    <location>
        <begin position="26"/>
        <end position="116"/>
    </location>
</feature>
<reference evidence="2 3" key="1">
    <citation type="submission" date="2019-07" db="EMBL/GenBank/DDBJ databases">
        <authorList>
            <person name="Duangmal K."/>
            <person name="Teo W.F.A."/>
        </authorList>
    </citation>
    <scope>NUCLEOTIDE SEQUENCE [LARGE SCALE GENOMIC DNA]</scope>
    <source>
        <strain evidence="2 3">TBRC 6029</strain>
    </source>
</reference>
<proteinExistence type="predicted"/>
<evidence type="ECO:0000313" key="2">
    <source>
        <dbReference type="EMBL" id="TVT61970.1"/>
    </source>
</evidence>
<dbReference type="EMBL" id="VJWX01000007">
    <property type="protein sequence ID" value="TVT61970.1"/>
    <property type="molecule type" value="Genomic_DNA"/>
</dbReference>
<dbReference type="AlphaFoldDB" id="A0A558DLS0"/>
<evidence type="ECO:0000313" key="3">
    <source>
        <dbReference type="Proteomes" id="UP000320011"/>
    </source>
</evidence>
<keyword evidence="3" id="KW-1185">Reference proteome</keyword>
<reference evidence="2 3" key="2">
    <citation type="submission" date="2019-08" db="EMBL/GenBank/DDBJ databases">
        <title>Amycolatopsis acidicola sp. nov., isolated from peat swamp forest soil.</title>
        <authorList>
            <person name="Srisuk N."/>
        </authorList>
    </citation>
    <scope>NUCLEOTIDE SEQUENCE [LARGE SCALE GENOMIC DNA]</scope>
    <source>
        <strain evidence="2 3">TBRC 6029</strain>
    </source>
</reference>
<keyword evidence="1" id="KW-0732">Signal</keyword>
<protein>
    <recommendedName>
        <fullName evidence="4">SH3 domain-containing protein</fullName>
    </recommendedName>
</protein>
<gene>
    <name evidence="2" type="ORF">FNH05_01685</name>
</gene>
<dbReference type="Proteomes" id="UP000320011">
    <property type="component" value="Unassembled WGS sequence"/>
</dbReference>
<comment type="caution">
    <text evidence="2">The sequence shown here is derived from an EMBL/GenBank/DDBJ whole genome shotgun (WGS) entry which is preliminary data.</text>
</comment>
<sequence>MTARAAVAGMLILGALAFDTTAASAAPPDRGLPSAPAGATTTASRADCASYAYVTGDWVRIRINPDGDRIGWAFRSDSISWPDLYSGNWAHITDHTQNVTGWISRDWIDYYQPTCW</sequence>
<evidence type="ECO:0008006" key="4">
    <source>
        <dbReference type="Google" id="ProtNLM"/>
    </source>
</evidence>
<organism evidence="2 3">
    <name type="scientific">Amycolatopsis rhizosphaerae</name>
    <dbReference type="NCBI Taxonomy" id="2053003"/>
    <lineage>
        <taxon>Bacteria</taxon>
        <taxon>Bacillati</taxon>
        <taxon>Actinomycetota</taxon>
        <taxon>Actinomycetes</taxon>
        <taxon>Pseudonocardiales</taxon>
        <taxon>Pseudonocardiaceae</taxon>
        <taxon>Amycolatopsis</taxon>
    </lineage>
</organism>